<dbReference type="SUPFAM" id="SSF53720">
    <property type="entry name" value="ALDH-like"/>
    <property type="match status" value="1"/>
</dbReference>
<dbReference type="InterPro" id="IPR016161">
    <property type="entry name" value="Ald_DH/histidinol_DH"/>
</dbReference>
<protein>
    <submittedName>
        <fullName evidence="4">Aldehyde dehydrogenase family protein</fullName>
    </submittedName>
</protein>
<evidence type="ECO:0000256" key="2">
    <source>
        <dbReference type="ARBA" id="ARBA00023002"/>
    </source>
</evidence>
<sequence>MGEIVVTAPYDGAEIGTVPTTDQAGIEAALDAAYGIYRNRASWIPKARRITILRRTAELIRERRQALAVAAAREGGKPLRDSLVEIDRAADGVDTCIEQLRNEAGSVIPMRVNPASSGRIAFTQYEPIGVVVAVSAFNHPFNLIVHQVAPAIATGCPVIVKPAATTPLSCRAFLDILYEAGLPESYARMVMPETHEQATAMVADPRVGFFSFIGSSRVGWMLRSKLAPGARCALEHGGVAPVIVASDADLDSALPRLAKGGFYHAGQVCVSVQRIFCERSIAQSVAEGLVQQARIMTVGDPTESDTDIGPLITHAECDRIDSWVEEARASGASILSGGGKLSSSCYKPTIIYDPEPGATVSTQEVFGPVICVYPVDNLDEGIERANSLPVSFQASVFTRDLDTAMRCYRHLDGTAVMVNDHTAFRVDWMPFAGARTSGHGVGGIPYTMHEMQTEKMMVWRSDVLN</sequence>
<comment type="caution">
    <text evidence="4">The sequence shown here is derived from an EMBL/GenBank/DDBJ whole genome shotgun (WGS) entry which is preliminary data.</text>
</comment>
<reference evidence="4 5" key="1">
    <citation type="submission" date="2020-04" db="EMBL/GenBank/DDBJ databases">
        <title>Rhodospirillaceae bacterium KN72 isolated from deep sea.</title>
        <authorList>
            <person name="Zhang D.-C."/>
        </authorList>
    </citation>
    <scope>NUCLEOTIDE SEQUENCE [LARGE SCALE GENOMIC DNA]</scope>
    <source>
        <strain evidence="4 5">KN72</strain>
    </source>
</reference>
<dbReference type="AlphaFoldDB" id="A0A7Y0DWI0"/>
<dbReference type="EMBL" id="JABBNT010000001">
    <property type="protein sequence ID" value="NMM42899.1"/>
    <property type="molecule type" value="Genomic_DNA"/>
</dbReference>
<organism evidence="4 5">
    <name type="scientific">Pacificispira spongiicola</name>
    <dbReference type="NCBI Taxonomy" id="2729598"/>
    <lineage>
        <taxon>Bacteria</taxon>
        <taxon>Pseudomonadati</taxon>
        <taxon>Pseudomonadota</taxon>
        <taxon>Alphaproteobacteria</taxon>
        <taxon>Rhodospirillales</taxon>
        <taxon>Rhodospirillaceae</taxon>
        <taxon>Pacificispira</taxon>
    </lineage>
</organism>
<evidence type="ECO:0000313" key="5">
    <source>
        <dbReference type="Proteomes" id="UP000539372"/>
    </source>
</evidence>
<gene>
    <name evidence="4" type="ORF">HH303_00310</name>
</gene>
<evidence type="ECO:0000259" key="3">
    <source>
        <dbReference type="Pfam" id="PF00171"/>
    </source>
</evidence>
<proteinExistence type="inferred from homology"/>
<dbReference type="Proteomes" id="UP000539372">
    <property type="component" value="Unassembled WGS sequence"/>
</dbReference>
<name>A0A7Y0DWI0_9PROT</name>
<dbReference type="InterPro" id="IPR051020">
    <property type="entry name" value="ALDH-related_metabolic_enz"/>
</dbReference>
<dbReference type="InterPro" id="IPR016163">
    <property type="entry name" value="Ald_DH_C"/>
</dbReference>
<dbReference type="Gene3D" id="3.40.309.10">
    <property type="entry name" value="Aldehyde Dehydrogenase, Chain A, domain 2"/>
    <property type="match status" value="1"/>
</dbReference>
<dbReference type="Gene3D" id="3.40.605.10">
    <property type="entry name" value="Aldehyde Dehydrogenase, Chain A, domain 1"/>
    <property type="match status" value="1"/>
</dbReference>
<dbReference type="InterPro" id="IPR016162">
    <property type="entry name" value="Ald_DH_N"/>
</dbReference>
<dbReference type="RefSeq" id="WP_169623218.1">
    <property type="nucleotide sequence ID" value="NZ_JABBNT010000001.1"/>
</dbReference>
<dbReference type="Pfam" id="PF00171">
    <property type="entry name" value="Aldedh"/>
    <property type="match status" value="1"/>
</dbReference>
<comment type="similarity">
    <text evidence="1">Belongs to the aldehyde dehydrogenase family.</text>
</comment>
<keyword evidence="2" id="KW-0560">Oxidoreductase</keyword>
<dbReference type="PANTHER" id="PTHR42991:SF1">
    <property type="entry name" value="ALDEHYDE DEHYDROGENASE"/>
    <property type="match status" value="1"/>
</dbReference>
<dbReference type="InterPro" id="IPR015590">
    <property type="entry name" value="Aldehyde_DH_dom"/>
</dbReference>
<keyword evidence="5" id="KW-1185">Reference proteome</keyword>
<evidence type="ECO:0000313" key="4">
    <source>
        <dbReference type="EMBL" id="NMM42899.1"/>
    </source>
</evidence>
<accession>A0A7Y0DWI0</accession>
<evidence type="ECO:0000256" key="1">
    <source>
        <dbReference type="ARBA" id="ARBA00009986"/>
    </source>
</evidence>
<dbReference type="GO" id="GO:0008911">
    <property type="term" value="F:lactaldehyde dehydrogenase (NAD+) activity"/>
    <property type="evidence" value="ECO:0007669"/>
    <property type="project" value="TreeGrafter"/>
</dbReference>
<dbReference type="PANTHER" id="PTHR42991">
    <property type="entry name" value="ALDEHYDE DEHYDROGENASE"/>
    <property type="match status" value="1"/>
</dbReference>
<feature type="domain" description="Aldehyde dehydrogenase" evidence="3">
    <location>
        <begin position="4"/>
        <end position="455"/>
    </location>
</feature>